<gene>
    <name evidence="1" type="ORF">EV213_108191</name>
</gene>
<dbReference type="Gene3D" id="2.60.120.200">
    <property type="match status" value="1"/>
</dbReference>
<accession>A0A4R6U3Z3</accession>
<dbReference type="OrthoDB" id="222550at2"/>
<dbReference type="GO" id="GO:0030246">
    <property type="term" value="F:carbohydrate binding"/>
    <property type="evidence" value="ECO:0007669"/>
    <property type="project" value="UniProtKB-KW"/>
</dbReference>
<dbReference type="RefSeq" id="WP_133580663.1">
    <property type="nucleotide sequence ID" value="NZ_SNYJ01000008.1"/>
</dbReference>
<dbReference type="Proteomes" id="UP000295632">
    <property type="component" value="Unassembled WGS sequence"/>
</dbReference>
<name>A0A4R6U3Z3_9BACI</name>
<evidence type="ECO:0000313" key="1">
    <source>
        <dbReference type="EMBL" id="TDQ39239.1"/>
    </source>
</evidence>
<proteinExistence type="predicted"/>
<reference evidence="1 2" key="1">
    <citation type="submission" date="2019-03" db="EMBL/GenBank/DDBJ databases">
        <title>Genomic Encyclopedia of Type Strains, Phase IV (KMG-IV): sequencing the most valuable type-strain genomes for metagenomic binning, comparative biology and taxonomic classification.</title>
        <authorList>
            <person name="Goeker M."/>
        </authorList>
    </citation>
    <scope>NUCLEOTIDE SEQUENCE [LARGE SCALE GENOMIC DNA]</scope>
    <source>
        <strain evidence="1 2">DSM 28697</strain>
    </source>
</reference>
<comment type="caution">
    <text evidence="1">The sequence shown here is derived from an EMBL/GenBank/DDBJ whole genome shotgun (WGS) entry which is preliminary data.</text>
</comment>
<dbReference type="SUPFAM" id="SSF49899">
    <property type="entry name" value="Concanavalin A-like lectins/glucanases"/>
    <property type="match status" value="1"/>
</dbReference>
<dbReference type="InterPro" id="IPR013320">
    <property type="entry name" value="ConA-like_dom_sf"/>
</dbReference>
<keyword evidence="1" id="KW-0430">Lectin</keyword>
<keyword evidence="2" id="KW-1185">Reference proteome</keyword>
<dbReference type="AlphaFoldDB" id="A0A4R6U3Z3"/>
<evidence type="ECO:0000313" key="2">
    <source>
        <dbReference type="Proteomes" id="UP000295632"/>
    </source>
</evidence>
<organism evidence="1 2">
    <name type="scientific">Aureibacillus halotolerans</name>
    <dbReference type="NCBI Taxonomy" id="1508390"/>
    <lineage>
        <taxon>Bacteria</taxon>
        <taxon>Bacillati</taxon>
        <taxon>Bacillota</taxon>
        <taxon>Bacilli</taxon>
        <taxon>Bacillales</taxon>
        <taxon>Bacillaceae</taxon>
        <taxon>Aureibacillus</taxon>
    </lineage>
</organism>
<dbReference type="Pfam" id="PF13385">
    <property type="entry name" value="Laminin_G_3"/>
    <property type="match status" value="1"/>
</dbReference>
<dbReference type="EMBL" id="SNYJ01000008">
    <property type="protein sequence ID" value="TDQ39239.1"/>
    <property type="molecule type" value="Genomic_DNA"/>
</dbReference>
<sequence>MSAIKHAARPQSALALDGVDDYCIIPHHSKFDSIKAIEFMVFVRSYNDSGSALRINAFITKRLTGSSESELFFFCRSDKRNTLIISWGGLSTRWDTGYTIPLNKWTRIVVQLADGGDRQLVVNGEVVASTTTPARALSNSDLYIGKDSASAQYYTDAIFKYVRFWGDSTPIASYNMDDCEGTTLVDDDATNPIHGFIAGATWRYYQPVKGVIVG</sequence>
<protein>
    <submittedName>
        <fullName evidence="1">Concanavalin A-like lectin/glucanase superfamily protein</fullName>
    </submittedName>
</protein>